<dbReference type="InterPro" id="IPR036312">
    <property type="entry name" value="Bifun_inhib/LTP/seed_sf"/>
</dbReference>
<dbReference type="PANTHER" id="PTHR33122:SF63">
    <property type="entry name" value="BIFUNCTIONAL INHIBITOR_PLANT LIPID TRANSFER PROTEIN_SEED STORAGE HELICAL DOMAIN-CONTAINING PROTEIN"/>
    <property type="match status" value="1"/>
</dbReference>
<feature type="domain" description="Bifunctional inhibitor/plant lipid transfer protein/seed storage helical" evidence="1">
    <location>
        <begin position="30"/>
        <end position="101"/>
    </location>
</feature>
<organism evidence="2 3">
    <name type="scientific">Canavalia gladiata</name>
    <name type="common">Sword bean</name>
    <name type="synonym">Dolichos gladiatus</name>
    <dbReference type="NCBI Taxonomy" id="3824"/>
    <lineage>
        <taxon>Eukaryota</taxon>
        <taxon>Viridiplantae</taxon>
        <taxon>Streptophyta</taxon>
        <taxon>Embryophyta</taxon>
        <taxon>Tracheophyta</taxon>
        <taxon>Spermatophyta</taxon>
        <taxon>Magnoliopsida</taxon>
        <taxon>eudicotyledons</taxon>
        <taxon>Gunneridae</taxon>
        <taxon>Pentapetalae</taxon>
        <taxon>rosids</taxon>
        <taxon>fabids</taxon>
        <taxon>Fabales</taxon>
        <taxon>Fabaceae</taxon>
        <taxon>Papilionoideae</taxon>
        <taxon>50 kb inversion clade</taxon>
        <taxon>NPAAA clade</taxon>
        <taxon>indigoferoid/millettioid clade</taxon>
        <taxon>Phaseoleae</taxon>
        <taxon>Canavalia</taxon>
    </lineage>
</organism>
<evidence type="ECO:0000313" key="3">
    <source>
        <dbReference type="Proteomes" id="UP001367508"/>
    </source>
</evidence>
<keyword evidence="3" id="KW-1185">Reference proteome</keyword>
<evidence type="ECO:0000259" key="1">
    <source>
        <dbReference type="SMART" id="SM00499"/>
    </source>
</evidence>
<reference evidence="2 3" key="1">
    <citation type="submission" date="2024-01" db="EMBL/GenBank/DDBJ databases">
        <title>The genomes of 5 underutilized Papilionoideae crops provide insights into root nodulation and disease resistanc.</title>
        <authorList>
            <person name="Jiang F."/>
        </authorList>
    </citation>
    <scope>NUCLEOTIDE SEQUENCE [LARGE SCALE GENOMIC DNA]</scope>
    <source>
        <strain evidence="2">LVBAO_FW01</strain>
        <tissue evidence="2">Leaves</tissue>
    </source>
</reference>
<dbReference type="SMART" id="SM00499">
    <property type="entry name" value="AAI"/>
    <property type="match status" value="1"/>
</dbReference>
<proteinExistence type="predicted"/>
<gene>
    <name evidence="2" type="ORF">VNO77_11794</name>
</gene>
<dbReference type="Gene3D" id="1.10.110.10">
    <property type="entry name" value="Plant lipid-transfer and hydrophobic proteins"/>
    <property type="match status" value="1"/>
</dbReference>
<accession>A0AAN9QMG7</accession>
<dbReference type="Proteomes" id="UP001367508">
    <property type="component" value="Unassembled WGS sequence"/>
</dbReference>
<dbReference type="Pfam" id="PF14368">
    <property type="entry name" value="LTP_2"/>
    <property type="match status" value="1"/>
</dbReference>
<comment type="caution">
    <text evidence="2">The sequence shown here is derived from an EMBL/GenBank/DDBJ whole genome shotgun (WGS) entry which is preliminary data.</text>
</comment>
<name>A0AAN9QMG7_CANGL</name>
<protein>
    <recommendedName>
        <fullName evidence="1">Bifunctional inhibitor/plant lipid transfer protein/seed storage helical domain-containing protein</fullName>
    </recommendedName>
</protein>
<dbReference type="GO" id="GO:0005504">
    <property type="term" value="F:fatty acid binding"/>
    <property type="evidence" value="ECO:0007669"/>
    <property type="project" value="InterPro"/>
</dbReference>
<sequence length="101" mass="10679">MSWEKRERVIALMAIMVAVSAVGSEGVIICNVSLSKLMACKPAATPPKPTPPTKECCEGLSHADFACLCTYKDSPLLPSLGIDPNLALKVPAKCNLPKPPC</sequence>
<dbReference type="AlphaFoldDB" id="A0AAN9QMG7"/>
<dbReference type="EMBL" id="JAYMYQ010000003">
    <property type="protein sequence ID" value="KAK7343220.1"/>
    <property type="molecule type" value="Genomic_DNA"/>
</dbReference>
<dbReference type="PANTHER" id="PTHR33122">
    <property type="entry name" value="LIPID BINDING PROTEIN-RELATED"/>
    <property type="match status" value="1"/>
</dbReference>
<dbReference type="InterPro" id="IPR039265">
    <property type="entry name" value="DIR1-like"/>
</dbReference>
<evidence type="ECO:0000313" key="2">
    <source>
        <dbReference type="EMBL" id="KAK7343220.1"/>
    </source>
</evidence>
<dbReference type="SUPFAM" id="SSF47699">
    <property type="entry name" value="Bifunctional inhibitor/lipid-transfer protein/seed storage 2S albumin"/>
    <property type="match status" value="1"/>
</dbReference>
<dbReference type="InterPro" id="IPR016140">
    <property type="entry name" value="Bifunc_inhib/LTP/seed_store"/>
</dbReference>
<dbReference type="GO" id="GO:0009627">
    <property type="term" value="P:systemic acquired resistance"/>
    <property type="evidence" value="ECO:0007669"/>
    <property type="project" value="InterPro"/>
</dbReference>